<gene>
    <name evidence="1" type="ORF">EP13_05065</name>
</gene>
<dbReference type="KEGG" id="aal:EP13_05065"/>
<name>A0A075P4A1_9ALTE</name>
<protein>
    <submittedName>
        <fullName evidence="1">Uncharacterized protein</fullName>
    </submittedName>
</protein>
<organism evidence="1 2">
    <name type="scientific">Alteromonas australica</name>
    <dbReference type="NCBI Taxonomy" id="589873"/>
    <lineage>
        <taxon>Bacteria</taxon>
        <taxon>Pseudomonadati</taxon>
        <taxon>Pseudomonadota</taxon>
        <taxon>Gammaproteobacteria</taxon>
        <taxon>Alteromonadales</taxon>
        <taxon>Alteromonadaceae</taxon>
        <taxon>Alteromonas/Salinimonas group</taxon>
        <taxon>Alteromonas</taxon>
    </lineage>
</organism>
<dbReference type="GeneID" id="78254300"/>
<dbReference type="eggNOG" id="ENOG5033BXF">
    <property type="taxonomic scope" value="Bacteria"/>
</dbReference>
<reference evidence="1 2" key="1">
    <citation type="submission" date="2014-06" db="EMBL/GenBank/DDBJ databases">
        <title>Genomes of Alteromonas australica, a world apart.</title>
        <authorList>
            <person name="Gonzaga A."/>
            <person name="Lopez-Perez M."/>
            <person name="Rodriguez-Valera F."/>
        </authorList>
    </citation>
    <scope>NUCLEOTIDE SEQUENCE [LARGE SCALE GENOMIC DNA]</scope>
    <source>
        <strain evidence="1 2">H 17</strain>
    </source>
</reference>
<accession>A0A075P4A1</accession>
<keyword evidence="2" id="KW-1185">Reference proteome</keyword>
<dbReference type="Proteomes" id="UP000056090">
    <property type="component" value="Chromosome"/>
</dbReference>
<dbReference type="EMBL" id="CP008849">
    <property type="protein sequence ID" value="AIF98122.1"/>
    <property type="molecule type" value="Genomic_DNA"/>
</dbReference>
<dbReference type="AlphaFoldDB" id="A0A075P4A1"/>
<proteinExistence type="predicted"/>
<evidence type="ECO:0000313" key="1">
    <source>
        <dbReference type="EMBL" id="AIF98122.1"/>
    </source>
</evidence>
<sequence length="103" mass="11607">MNNSVLNHPYTPAALRDINDKITAQLADISTADFSEINRLIKERDTLIRAHLSQVHGGAKEAFANHELDVNNKLRDLAQNLRDSTKDEVTRIVRGKAAIKKYK</sequence>
<dbReference type="RefSeq" id="WP_044056320.1">
    <property type="nucleotide sequence ID" value="NZ_CBCSKJ010000001.1"/>
</dbReference>
<evidence type="ECO:0000313" key="2">
    <source>
        <dbReference type="Proteomes" id="UP000056090"/>
    </source>
</evidence>